<reference evidence="9 10" key="1">
    <citation type="submission" date="2021-12" db="EMBL/GenBank/DDBJ databases">
        <title>Discovery of the Pendulisporaceae a myxobacterial family with distinct sporulation behavior and unique specialized metabolism.</title>
        <authorList>
            <person name="Garcia R."/>
            <person name="Popoff A."/>
            <person name="Bader C.D."/>
            <person name="Loehr J."/>
            <person name="Walesch S."/>
            <person name="Walt C."/>
            <person name="Boldt J."/>
            <person name="Bunk B."/>
            <person name="Haeckl F.J.F.P.J."/>
            <person name="Gunesch A.P."/>
            <person name="Birkelbach J."/>
            <person name="Nuebel U."/>
            <person name="Pietschmann T."/>
            <person name="Bach T."/>
            <person name="Mueller R."/>
        </authorList>
    </citation>
    <scope>NUCLEOTIDE SEQUENCE [LARGE SCALE GENOMIC DNA]</scope>
    <source>
        <strain evidence="9 10">MSr11954</strain>
    </source>
</reference>
<feature type="domain" description="Peptidase S1" evidence="8">
    <location>
        <begin position="26"/>
        <end position="322"/>
    </location>
</feature>
<evidence type="ECO:0000256" key="4">
    <source>
        <dbReference type="ARBA" id="ARBA00022801"/>
    </source>
</evidence>
<keyword evidence="3" id="KW-0732">Signal</keyword>
<feature type="region of interest" description="Disordered" evidence="7">
    <location>
        <begin position="22"/>
        <end position="41"/>
    </location>
</feature>
<evidence type="ECO:0000256" key="7">
    <source>
        <dbReference type="SAM" id="MobiDB-lite"/>
    </source>
</evidence>
<dbReference type="InterPro" id="IPR043504">
    <property type="entry name" value="Peptidase_S1_PA_chymotrypsin"/>
</dbReference>
<keyword evidence="2 6" id="KW-0645">Protease</keyword>
<dbReference type="Proteomes" id="UP001370348">
    <property type="component" value="Chromosome"/>
</dbReference>
<dbReference type="Gene3D" id="2.40.10.10">
    <property type="entry name" value="Trypsin-like serine proteases"/>
    <property type="match status" value="1"/>
</dbReference>
<dbReference type="PRINTS" id="PR00839">
    <property type="entry name" value="V8PROTEASE"/>
</dbReference>
<dbReference type="PANTHER" id="PTHR24260">
    <property type="match status" value="1"/>
</dbReference>
<evidence type="ECO:0000256" key="3">
    <source>
        <dbReference type="ARBA" id="ARBA00022729"/>
    </source>
</evidence>
<sequence length="322" mass="34398">MSPTHRTTWMFALGATMAVTSGCGSDKGGQSNEPTGSDQSALYRAPIDTDHPFAVGVCIGALNTDPAKGEVGSCARTGQNVRCTGTLVAPNLVLTAKHCLYELVEGPPEGNPRCEYHFGSLRSQAGSRITLSHTVLNDHPVWVETSRFLAPTSLDFCKDDIAYLVLEKNIDGVKLPKLDLFRDIHARPPADGKVTIVGRGLFTPTDDGNLERRILRNIPYICADAPCDLSWNSGQSIFHVVDGQFAFGQSVDSGDSGSGVLLNDTFDSDPTVVGVESNGLEDPIGVPSHGIAIGLHRHATFLRRGAYLAANLGNYPVPGWAR</sequence>
<dbReference type="GO" id="GO:0016787">
    <property type="term" value="F:hydrolase activity"/>
    <property type="evidence" value="ECO:0007669"/>
    <property type="project" value="UniProtKB-KW"/>
</dbReference>
<evidence type="ECO:0000256" key="6">
    <source>
        <dbReference type="RuleBase" id="RU004296"/>
    </source>
</evidence>
<evidence type="ECO:0000256" key="2">
    <source>
        <dbReference type="ARBA" id="ARBA00022670"/>
    </source>
</evidence>
<dbReference type="PROSITE" id="PS51257">
    <property type="entry name" value="PROKAR_LIPOPROTEIN"/>
    <property type="match status" value="1"/>
</dbReference>
<dbReference type="PROSITE" id="PS50240">
    <property type="entry name" value="TRYPSIN_DOM"/>
    <property type="match status" value="1"/>
</dbReference>
<dbReference type="SUPFAM" id="SSF50494">
    <property type="entry name" value="Trypsin-like serine proteases"/>
    <property type="match status" value="1"/>
</dbReference>
<evidence type="ECO:0000313" key="10">
    <source>
        <dbReference type="Proteomes" id="UP001370348"/>
    </source>
</evidence>
<dbReference type="PANTHER" id="PTHR24260:SF136">
    <property type="entry name" value="GH08193P-RELATED"/>
    <property type="match status" value="1"/>
</dbReference>
<keyword evidence="10" id="KW-1185">Reference proteome</keyword>
<dbReference type="RefSeq" id="WP_394823565.1">
    <property type="nucleotide sequence ID" value="NZ_CP089984.1"/>
</dbReference>
<name>A0ABZ2LWF7_9BACT</name>
<dbReference type="Pfam" id="PF00089">
    <property type="entry name" value="Trypsin"/>
    <property type="match status" value="1"/>
</dbReference>
<evidence type="ECO:0000313" key="9">
    <source>
        <dbReference type="EMBL" id="WXB13949.1"/>
    </source>
</evidence>
<accession>A0ABZ2LWF7</accession>
<dbReference type="InterPro" id="IPR051333">
    <property type="entry name" value="CLIP_Serine_Protease"/>
</dbReference>
<keyword evidence="4 6" id="KW-0378">Hydrolase</keyword>
<dbReference type="EMBL" id="CP089984">
    <property type="protein sequence ID" value="WXB13949.1"/>
    <property type="molecule type" value="Genomic_DNA"/>
</dbReference>
<comment type="similarity">
    <text evidence="1 6">Belongs to the peptidase S1B family.</text>
</comment>
<dbReference type="InterPro" id="IPR008256">
    <property type="entry name" value="Peptidase_S1B"/>
</dbReference>
<protein>
    <recommendedName>
        <fullName evidence="6">Serine protease</fullName>
        <ecNumber evidence="6">3.4.21.-</ecNumber>
    </recommendedName>
</protein>
<gene>
    <name evidence="9" type="ORF">LZC94_39735</name>
</gene>
<organism evidence="9 10">
    <name type="scientific">Pendulispora albinea</name>
    <dbReference type="NCBI Taxonomy" id="2741071"/>
    <lineage>
        <taxon>Bacteria</taxon>
        <taxon>Pseudomonadati</taxon>
        <taxon>Myxococcota</taxon>
        <taxon>Myxococcia</taxon>
        <taxon>Myxococcales</taxon>
        <taxon>Sorangiineae</taxon>
        <taxon>Pendulisporaceae</taxon>
        <taxon>Pendulispora</taxon>
    </lineage>
</organism>
<keyword evidence="5 6" id="KW-0720">Serine protease</keyword>
<evidence type="ECO:0000259" key="8">
    <source>
        <dbReference type="PROSITE" id="PS50240"/>
    </source>
</evidence>
<dbReference type="InterPro" id="IPR009003">
    <property type="entry name" value="Peptidase_S1_PA"/>
</dbReference>
<evidence type="ECO:0000256" key="5">
    <source>
        <dbReference type="ARBA" id="ARBA00022825"/>
    </source>
</evidence>
<dbReference type="EC" id="3.4.21.-" evidence="6"/>
<feature type="compositionally biased region" description="Polar residues" evidence="7">
    <location>
        <begin position="22"/>
        <end position="40"/>
    </location>
</feature>
<evidence type="ECO:0000256" key="1">
    <source>
        <dbReference type="ARBA" id="ARBA00008764"/>
    </source>
</evidence>
<proteinExistence type="inferred from homology"/>
<dbReference type="InterPro" id="IPR001254">
    <property type="entry name" value="Trypsin_dom"/>
</dbReference>